<organism evidence="2 3">
    <name type="scientific">Halalkalibacter kiskunsagensis</name>
    <dbReference type="NCBI Taxonomy" id="1548599"/>
    <lineage>
        <taxon>Bacteria</taxon>
        <taxon>Bacillati</taxon>
        <taxon>Bacillota</taxon>
        <taxon>Bacilli</taxon>
        <taxon>Bacillales</taxon>
        <taxon>Bacillaceae</taxon>
        <taxon>Halalkalibacter</taxon>
    </lineage>
</organism>
<proteinExistence type="predicted"/>
<dbReference type="Proteomes" id="UP001589838">
    <property type="component" value="Unassembled WGS sequence"/>
</dbReference>
<feature type="transmembrane region" description="Helical" evidence="1">
    <location>
        <begin position="21"/>
        <end position="39"/>
    </location>
</feature>
<evidence type="ECO:0000256" key="1">
    <source>
        <dbReference type="SAM" id="Phobius"/>
    </source>
</evidence>
<evidence type="ECO:0000313" key="2">
    <source>
        <dbReference type="EMBL" id="MFC0470922.1"/>
    </source>
</evidence>
<reference evidence="2 3" key="1">
    <citation type="submission" date="2024-09" db="EMBL/GenBank/DDBJ databases">
        <authorList>
            <person name="Sun Q."/>
            <person name="Mori K."/>
        </authorList>
    </citation>
    <scope>NUCLEOTIDE SEQUENCE [LARGE SCALE GENOMIC DNA]</scope>
    <source>
        <strain evidence="2 3">NCAIM B.02610</strain>
    </source>
</reference>
<keyword evidence="1" id="KW-0472">Membrane</keyword>
<keyword evidence="1" id="KW-1133">Transmembrane helix</keyword>
<evidence type="ECO:0000313" key="3">
    <source>
        <dbReference type="Proteomes" id="UP001589838"/>
    </source>
</evidence>
<dbReference type="RefSeq" id="WP_335960798.1">
    <property type="nucleotide sequence ID" value="NZ_JAXBLX010000012.1"/>
</dbReference>
<sequence length="78" mass="8652">MQAAISSQCLRRNQERLQVFITFRYMGGMMASAMVSLLAGTFHLLYTTACFLDLGLVVSVGFTVRSRVGKETNELKGE</sequence>
<gene>
    <name evidence="2" type="ORF">ACFFHM_10545</name>
</gene>
<protein>
    <recommendedName>
        <fullName evidence="4">Major facilitator superfamily (MFS) profile domain-containing protein</fullName>
    </recommendedName>
</protein>
<accession>A0ABV6KC84</accession>
<name>A0ABV6KC84_9BACI</name>
<keyword evidence="1" id="KW-0812">Transmembrane</keyword>
<dbReference type="EMBL" id="JBHLUX010000027">
    <property type="protein sequence ID" value="MFC0470922.1"/>
    <property type="molecule type" value="Genomic_DNA"/>
</dbReference>
<comment type="caution">
    <text evidence="2">The sequence shown here is derived from an EMBL/GenBank/DDBJ whole genome shotgun (WGS) entry which is preliminary data.</text>
</comment>
<feature type="transmembrane region" description="Helical" evidence="1">
    <location>
        <begin position="45"/>
        <end position="64"/>
    </location>
</feature>
<keyword evidence="3" id="KW-1185">Reference proteome</keyword>
<evidence type="ECO:0008006" key="4">
    <source>
        <dbReference type="Google" id="ProtNLM"/>
    </source>
</evidence>